<evidence type="ECO:0000313" key="2">
    <source>
        <dbReference type="EMBL" id="TFK48076.1"/>
    </source>
</evidence>
<protein>
    <submittedName>
        <fullName evidence="2">Uncharacterized protein</fullName>
    </submittedName>
</protein>
<feature type="chain" id="PRO_5022899618" evidence="1">
    <location>
        <begin position="33"/>
        <end position="89"/>
    </location>
</feature>
<evidence type="ECO:0000256" key="1">
    <source>
        <dbReference type="SAM" id="SignalP"/>
    </source>
</evidence>
<organism evidence="2 3">
    <name type="scientific">Heliocybe sulcata</name>
    <dbReference type="NCBI Taxonomy" id="5364"/>
    <lineage>
        <taxon>Eukaryota</taxon>
        <taxon>Fungi</taxon>
        <taxon>Dikarya</taxon>
        <taxon>Basidiomycota</taxon>
        <taxon>Agaricomycotina</taxon>
        <taxon>Agaricomycetes</taxon>
        <taxon>Gloeophyllales</taxon>
        <taxon>Gloeophyllaceae</taxon>
        <taxon>Heliocybe</taxon>
    </lineage>
</organism>
<reference evidence="2 3" key="1">
    <citation type="journal article" date="2019" name="Nat. Ecol. Evol.">
        <title>Megaphylogeny resolves global patterns of mushroom evolution.</title>
        <authorList>
            <person name="Varga T."/>
            <person name="Krizsan K."/>
            <person name="Foldi C."/>
            <person name="Dima B."/>
            <person name="Sanchez-Garcia M."/>
            <person name="Sanchez-Ramirez S."/>
            <person name="Szollosi G.J."/>
            <person name="Szarkandi J.G."/>
            <person name="Papp V."/>
            <person name="Albert L."/>
            <person name="Andreopoulos W."/>
            <person name="Angelini C."/>
            <person name="Antonin V."/>
            <person name="Barry K.W."/>
            <person name="Bougher N.L."/>
            <person name="Buchanan P."/>
            <person name="Buyck B."/>
            <person name="Bense V."/>
            <person name="Catcheside P."/>
            <person name="Chovatia M."/>
            <person name="Cooper J."/>
            <person name="Damon W."/>
            <person name="Desjardin D."/>
            <person name="Finy P."/>
            <person name="Geml J."/>
            <person name="Haridas S."/>
            <person name="Hughes K."/>
            <person name="Justo A."/>
            <person name="Karasinski D."/>
            <person name="Kautmanova I."/>
            <person name="Kiss B."/>
            <person name="Kocsube S."/>
            <person name="Kotiranta H."/>
            <person name="LaButti K.M."/>
            <person name="Lechner B.E."/>
            <person name="Liimatainen K."/>
            <person name="Lipzen A."/>
            <person name="Lukacs Z."/>
            <person name="Mihaltcheva S."/>
            <person name="Morgado L.N."/>
            <person name="Niskanen T."/>
            <person name="Noordeloos M.E."/>
            <person name="Ohm R.A."/>
            <person name="Ortiz-Santana B."/>
            <person name="Ovrebo C."/>
            <person name="Racz N."/>
            <person name="Riley R."/>
            <person name="Savchenko A."/>
            <person name="Shiryaev A."/>
            <person name="Soop K."/>
            <person name="Spirin V."/>
            <person name="Szebenyi C."/>
            <person name="Tomsovsky M."/>
            <person name="Tulloss R.E."/>
            <person name="Uehling J."/>
            <person name="Grigoriev I.V."/>
            <person name="Vagvolgyi C."/>
            <person name="Papp T."/>
            <person name="Martin F.M."/>
            <person name="Miettinen O."/>
            <person name="Hibbett D.S."/>
            <person name="Nagy L.G."/>
        </authorList>
    </citation>
    <scope>NUCLEOTIDE SEQUENCE [LARGE SCALE GENOMIC DNA]</scope>
    <source>
        <strain evidence="2 3">OMC1185</strain>
    </source>
</reference>
<gene>
    <name evidence="2" type="ORF">OE88DRAFT_1665158</name>
</gene>
<accession>A0A5C3MUC9</accession>
<name>A0A5C3MUC9_9AGAM</name>
<keyword evidence="1" id="KW-0732">Signal</keyword>
<feature type="signal peptide" evidence="1">
    <location>
        <begin position="1"/>
        <end position="32"/>
    </location>
</feature>
<dbReference type="Proteomes" id="UP000305948">
    <property type="component" value="Unassembled WGS sequence"/>
</dbReference>
<dbReference type="EMBL" id="ML213521">
    <property type="protein sequence ID" value="TFK48076.1"/>
    <property type="molecule type" value="Genomic_DNA"/>
</dbReference>
<dbReference type="AlphaFoldDB" id="A0A5C3MUC9"/>
<proteinExistence type="predicted"/>
<sequence length="89" mass="9790">MASGQGQPPPTSETPFMLYLVALLNLYESAPSTTPPPVYNGPPSGCYESVMRSIRNIAQRMYAAEEELRNMEGQGTLWRGWAGDEGKTH</sequence>
<keyword evidence="3" id="KW-1185">Reference proteome</keyword>
<dbReference type="OrthoDB" id="3133167at2759"/>
<evidence type="ECO:0000313" key="3">
    <source>
        <dbReference type="Proteomes" id="UP000305948"/>
    </source>
</evidence>